<dbReference type="RefSeq" id="WP_160559987.1">
    <property type="nucleotide sequence ID" value="NZ_QZDT01000013.1"/>
</dbReference>
<dbReference type="EMBL" id="QZDT01000013">
    <property type="protein sequence ID" value="NBJ92908.1"/>
    <property type="molecule type" value="Genomic_DNA"/>
</dbReference>
<dbReference type="OrthoDB" id="5918473at2"/>
<organism evidence="1 2">
    <name type="scientific">Parablautia muri</name>
    <dbReference type="NCBI Taxonomy" id="2320879"/>
    <lineage>
        <taxon>Bacteria</taxon>
        <taxon>Bacillati</taxon>
        <taxon>Bacillota</taxon>
        <taxon>Clostridia</taxon>
        <taxon>Lachnospirales</taxon>
        <taxon>Lachnospiraceae</taxon>
        <taxon>Parablautia</taxon>
    </lineage>
</organism>
<protein>
    <recommendedName>
        <fullName evidence="3">HNH endonuclease</fullName>
    </recommendedName>
</protein>
<reference evidence="1" key="1">
    <citation type="submission" date="2018-09" db="EMBL/GenBank/DDBJ databases">
        <title>Murine metabolic-syndrome-specific gut microbial biobank.</title>
        <authorList>
            <person name="Liu C."/>
        </authorList>
    </citation>
    <scope>NUCLEOTIDE SEQUENCE</scope>
    <source>
        <strain evidence="1">D42-62</strain>
    </source>
</reference>
<dbReference type="Gene3D" id="1.10.30.50">
    <property type="match status" value="1"/>
</dbReference>
<name>A0A9X5BFW9_9FIRM</name>
<dbReference type="Proteomes" id="UP001154420">
    <property type="component" value="Unassembled WGS sequence"/>
</dbReference>
<evidence type="ECO:0000313" key="2">
    <source>
        <dbReference type="Proteomes" id="UP001154420"/>
    </source>
</evidence>
<evidence type="ECO:0000313" key="1">
    <source>
        <dbReference type="EMBL" id="NBJ92908.1"/>
    </source>
</evidence>
<keyword evidence="2" id="KW-1185">Reference proteome</keyword>
<dbReference type="AlphaFoldDB" id="A0A9X5BFW9"/>
<comment type="caution">
    <text evidence="1">The sequence shown here is derived from an EMBL/GenBank/DDBJ whole genome shotgun (WGS) entry which is preliminary data.</text>
</comment>
<sequence length="216" mass="25375">MVKISKSEIPQGIVIKTEEDYRSEQVLLILQQDFLDKCYICEEKSPTSINVEHFHSCKNHKHLKYDWENLFFACAHCNRIKGSCYDHIIDCTKEDPEKYIILKFNSYPESYVKILERLNGAENGETRELLDKIYNGAGTPISACEAKNLKKRISRELKNFMECVENYHNENDLKLRTVYWENIKKMLSRESNFAGFKRSVVLQSEKLMQSFGELIK</sequence>
<accession>A0A9X5BFW9</accession>
<proteinExistence type="predicted"/>
<evidence type="ECO:0008006" key="3">
    <source>
        <dbReference type="Google" id="ProtNLM"/>
    </source>
</evidence>
<gene>
    <name evidence="1" type="ORF">D5281_09945</name>
</gene>
<dbReference type="InterPro" id="IPR003615">
    <property type="entry name" value="HNH_nuc"/>
</dbReference>
<dbReference type="CDD" id="cd00085">
    <property type="entry name" value="HNHc"/>
    <property type="match status" value="1"/>
</dbReference>